<sequence>MVAARVDRYWWTGDCRRAGRGARRYRRRGGRRGRHRCGNWSGGRGDGRLRVGPRSPEAAKPPNGIERFSG</sequence>
<protein>
    <submittedName>
        <fullName evidence="2">Uncharacterized protein</fullName>
    </submittedName>
</protein>
<organism evidence="2">
    <name type="scientific">Mycobacterium xenopi 4042</name>
    <dbReference type="NCBI Taxonomy" id="1299334"/>
    <lineage>
        <taxon>Bacteria</taxon>
        <taxon>Bacillati</taxon>
        <taxon>Actinomycetota</taxon>
        <taxon>Actinomycetes</taxon>
        <taxon>Mycobacteriales</taxon>
        <taxon>Mycobacteriaceae</taxon>
        <taxon>Mycobacterium</taxon>
    </lineage>
</organism>
<dbReference type="AlphaFoldDB" id="X8DKI0"/>
<evidence type="ECO:0000313" key="2">
    <source>
        <dbReference type="EMBL" id="EUA68551.1"/>
    </source>
</evidence>
<name>X8DKI0_MYCXE</name>
<evidence type="ECO:0000256" key="1">
    <source>
        <dbReference type="SAM" id="MobiDB-lite"/>
    </source>
</evidence>
<dbReference type="PATRIC" id="fig|1299334.3.peg.1231"/>
<feature type="region of interest" description="Disordered" evidence="1">
    <location>
        <begin position="21"/>
        <end position="70"/>
    </location>
</feature>
<comment type="caution">
    <text evidence="2">The sequence shown here is derived from an EMBL/GenBank/DDBJ whole genome shotgun (WGS) entry which is preliminary data.</text>
</comment>
<accession>X8DKI0</accession>
<feature type="compositionally biased region" description="Basic residues" evidence="1">
    <location>
        <begin position="21"/>
        <end position="37"/>
    </location>
</feature>
<gene>
    <name evidence="2" type="ORF">I553_1739</name>
</gene>
<dbReference type="EMBL" id="JAOB01000013">
    <property type="protein sequence ID" value="EUA68551.1"/>
    <property type="molecule type" value="Genomic_DNA"/>
</dbReference>
<proteinExistence type="predicted"/>
<reference evidence="2" key="1">
    <citation type="submission" date="2014-01" db="EMBL/GenBank/DDBJ databases">
        <authorList>
            <person name="Brown-Elliot B."/>
            <person name="Wallace R."/>
            <person name="Lenaerts A."/>
            <person name="Ordway D."/>
            <person name="DeGroote M.A."/>
            <person name="Parker T."/>
            <person name="Sizemore C."/>
            <person name="Tallon L.J."/>
            <person name="Sadzewicz L.K."/>
            <person name="Sengamalay N."/>
            <person name="Fraser C.M."/>
            <person name="Hine E."/>
            <person name="Shefchek K.A."/>
            <person name="Das S.P."/>
            <person name="Tettelin H."/>
        </authorList>
    </citation>
    <scope>NUCLEOTIDE SEQUENCE [LARGE SCALE GENOMIC DNA]</scope>
    <source>
        <strain evidence="2">4042</strain>
    </source>
</reference>